<dbReference type="Pfam" id="PF13333">
    <property type="entry name" value="rve_2"/>
    <property type="match status" value="1"/>
</dbReference>
<dbReference type="AlphaFoldDB" id="A0A939ILS5"/>
<accession>A0A939ILS5</accession>
<sequence length="53" mass="6206">MESFFHSLKAELIRGRVFCSATELRYALAGYINNYDNRTRLHSGIGYHPPYRI</sequence>
<dbReference type="GO" id="GO:0015074">
    <property type="term" value="P:DNA integration"/>
    <property type="evidence" value="ECO:0007669"/>
    <property type="project" value="InterPro"/>
</dbReference>
<dbReference type="Proteomes" id="UP000664303">
    <property type="component" value="Unassembled WGS sequence"/>
</dbReference>
<dbReference type="EMBL" id="JAFKCZ010000004">
    <property type="protein sequence ID" value="MBN7796293.1"/>
    <property type="molecule type" value="Genomic_DNA"/>
</dbReference>
<dbReference type="InterPro" id="IPR012337">
    <property type="entry name" value="RNaseH-like_sf"/>
</dbReference>
<name>A0A939ILS5_9GAMM</name>
<proteinExistence type="predicted"/>
<comment type="caution">
    <text evidence="2">The sequence shown here is derived from an EMBL/GenBank/DDBJ whole genome shotgun (WGS) entry which is preliminary data.</text>
</comment>
<feature type="domain" description="Integrase catalytic" evidence="1">
    <location>
        <begin position="2"/>
        <end position="47"/>
    </location>
</feature>
<protein>
    <submittedName>
        <fullName evidence="2">IS3 family transposase</fullName>
    </submittedName>
</protein>
<organism evidence="2 3">
    <name type="scientific">Parahaliea mediterranea</name>
    <dbReference type="NCBI Taxonomy" id="651086"/>
    <lineage>
        <taxon>Bacteria</taxon>
        <taxon>Pseudomonadati</taxon>
        <taxon>Pseudomonadota</taxon>
        <taxon>Gammaproteobacteria</taxon>
        <taxon>Cellvibrionales</taxon>
        <taxon>Halieaceae</taxon>
        <taxon>Parahaliea</taxon>
    </lineage>
</organism>
<gene>
    <name evidence="2" type="ORF">JYP50_06815</name>
</gene>
<reference evidence="2" key="1">
    <citation type="submission" date="2021-02" db="EMBL/GenBank/DDBJ databases">
        <title>PHA producing bacteria isolated from coastal sediment in Guangdong, Shenzhen.</title>
        <authorList>
            <person name="Zheng W."/>
            <person name="Yu S."/>
            <person name="Huang Y."/>
        </authorList>
    </citation>
    <scope>NUCLEOTIDE SEQUENCE</scope>
    <source>
        <strain evidence="2">TN14-10</strain>
    </source>
</reference>
<evidence type="ECO:0000313" key="3">
    <source>
        <dbReference type="Proteomes" id="UP000664303"/>
    </source>
</evidence>
<evidence type="ECO:0000259" key="1">
    <source>
        <dbReference type="Pfam" id="PF13333"/>
    </source>
</evidence>
<dbReference type="SUPFAM" id="SSF53098">
    <property type="entry name" value="Ribonuclease H-like"/>
    <property type="match status" value="1"/>
</dbReference>
<evidence type="ECO:0000313" key="2">
    <source>
        <dbReference type="EMBL" id="MBN7796293.1"/>
    </source>
</evidence>
<dbReference type="InterPro" id="IPR001584">
    <property type="entry name" value="Integrase_cat-core"/>
</dbReference>
<keyword evidence="3" id="KW-1185">Reference proteome</keyword>